<dbReference type="PROSITE" id="PS50240">
    <property type="entry name" value="TRYPSIN_DOM"/>
    <property type="match status" value="2"/>
</dbReference>
<dbReference type="InterPro" id="IPR050430">
    <property type="entry name" value="Peptidase_S1"/>
</dbReference>
<dbReference type="Pfam" id="PF00089">
    <property type="entry name" value="Trypsin"/>
    <property type="match status" value="3"/>
</dbReference>
<sequence>MSYYIIFGSYKDFLDAKPLAGSGVKQLTSTEFPYVAAIANILYTTLDNIMHAIVTYFVPNSYLYGLDATIVTWTTSSSGHISKIMEKGTVNILSNEICQQKCMIFGQETVIIPQRMLCSFADPYVILTSGDSGSPLILNGGLIAINSGVYPYHSTRSLMKDAARFANEKLQFPYESHELQQIICIIGQRSTWDFANALTGVNVRQAEENEFSFVVGVARIMNSNPLVVRKICIGTLINKRNVLTAEHCLSGQTLSRTVIIAGSVNITAGTNYRIFWWLTYNQWMIRQNMQAEFEMNDVTVIRLLTDVPAAVAPASMSRQVNAYYYGLNLQIATWTRETTGEIYSVMHVGTVTVLSKNDCEIRAGNLRGRDVHVPERLLCSAAQPPIFLNPGDSGGPLFYQNNIVAINSGTFPNIEPIYHPAKVNIHFGSTCDFANALTGVNVRQAEENEFPYVVGVAQVLRLNPLQAYKLCVGTLVSTKDVLTSEHCLVSQNLMQTIVVGGSNDILYCTQFRLYWWVSYNQWMFQQQRETEFVANDVMIIRLLSIFANAVPATVSFIEQDLYYGMEMKIATWTRTSSGHLHTTMHMGTVTVLSHNECNRRIGELRGRPMAMPERLLCTAANPPIFLNAGDDGGPLLFHNTIIGINNGIYPHMEPQYHPLKVNVHFGVLYYREYILAILNLV</sequence>
<dbReference type="GO" id="GO:0004252">
    <property type="term" value="F:serine-type endopeptidase activity"/>
    <property type="evidence" value="ECO:0007669"/>
    <property type="project" value="InterPro"/>
</dbReference>
<evidence type="ECO:0000256" key="2">
    <source>
        <dbReference type="ARBA" id="ARBA00022801"/>
    </source>
</evidence>
<protein>
    <submittedName>
        <fullName evidence="7">Uncharacterized protein LOC105359085</fullName>
    </submittedName>
</protein>
<dbReference type="PANTHER" id="PTHR24276:SF98">
    <property type="entry name" value="FI18310P1-RELATED"/>
    <property type="match status" value="1"/>
</dbReference>
<dbReference type="InterPro" id="IPR009003">
    <property type="entry name" value="Peptidase_S1_PA"/>
</dbReference>
<name>A0AAJ6VIJ5_9HYME</name>
<evidence type="ECO:0000256" key="3">
    <source>
        <dbReference type="ARBA" id="ARBA00022825"/>
    </source>
</evidence>
<feature type="domain" description="Peptidase S1" evidence="5">
    <location>
        <begin position="185"/>
        <end position="418"/>
    </location>
</feature>
<dbReference type="PANTHER" id="PTHR24276">
    <property type="entry name" value="POLYSERASE-RELATED"/>
    <property type="match status" value="1"/>
</dbReference>
<keyword evidence="2" id="KW-0378">Hydrolase</keyword>
<evidence type="ECO:0000313" key="7">
    <source>
        <dbReference type="RefSeq" id="XP_011493865.1"/>
    </source>
</evidence>
<keyword evidence="4" id="KW-1015">Disulfide bond</keyword>
<dbReference type="InterPro" id="IPR001254">
    <property type="entry name" value="Trypsin_dom"/>
</dbReference>
<dbReference type="SMART" id="SM00020">
    <property type="entry name" value="Tryp_SPc"/>
    <property type="match status" value="1"/>
</dbReference>
<proteinExistence type="predicted"/>
<dbReference type="RefSeq" id="XP_011493865.1">
    <property type="nucleotide sequence ID" value="XM_011495563.1"/>
</dbReference>
<gene>
    <name evidence="7" type="primary">LOC105359085</name>
</gene>
<dbReference type="KEGG" id="csol:105359085"/>
<evidence type="ECO:0000256" key="4">
    <source>
        <dbReference type="ARBA" id="ARBA00023157"/>
    </source>
</evidence>
<evidence type="ECO:0000259" key="5">
    <source>
        <dbReference type="PROSITE" id="PS50240"/>
    </source>
</evidence>
<evidence type="ECO:0000313" key="6">
    <source>
        <dbReference type="Proteomes" id="UP000695007"/>
    </source>
</evidence>
<dbReference type="InterPro" id="IPR043504">
    <property type="entry name" value="Peptidase_S1_PA_chymotrypsin"/>
</dbReference>
<accession>A0AAJ6VIJ5</accession>
<dbReference type="SUPFAM" id="SSF50494">
    <property type="entry name" value="Trypsin-like serine proteases"/>
    <property type="match status" value="3"/>
</dbReference>
<dbReference type="GO" id="GO:0006508">
    <property type="term" value="P:proteolysis"/>
    <property type="evidence" value="ECO:0007669"/>
    <property type="project" value="UniProtKB-KW"/>
</dbReference>
<reference evidence="7" key="1">
    <citation type="submission" date="2025-08" db="UniProtKB">
        <authorList>
            <consortium name="RefSeq"/>
        </authorList>
    </citation>
    <scope>IDENTIFICATION</scope>
</reference>
<dbReference type="Gene3D" id="2.40.10.10">
    <property type="entry name" value="Trypsin-like serine proteases"/>
    <property type="match status" value="3"/>
</dbReference>
<keyword evidence="3" id="KW-0720">Serine protease</keyword>
<feature type="domain" description="Peptidase S1" evidence="5">
    <location>
        <begin position="437"/>
        <end position="679"/>
    </location>
</feature>
<keyword evidence="6" id="KW-1185">Reference proteome</keyword>
<keyword evidence="1" id="KW-0645">Protease</keyword>
<dbReference type="AlphaFoldDB" id="A0AAJ6VIJ5"/>
<organism evidence="6 7">
    <name type="scientific">Ceratosolen solmsi marchali</name>
    <dbReference type="NCBI Taxonomy" id="326594"/>
    <lineage>
        <taxon>Eukaryota</taxon>
        <taxon>Metazoa</taxon>
        <taxon>Ecdysozoa</taxon>
        <taxon>Arthropoda</taxon>
        <taxon>Hexapoda</taxon>
        <taxon>Insecta</taxon>
        <taxon>Pterygota</taxon>
        <taxon>Neoptera</taxon>
        <taxon>Endopterygota</taxon>
        <taxon>Hymenoptera</taxon>
        <taxon>Apocrita</taxon>
        <taxon>Proctotrupomorpha</taxon>
        <taxon>Chalcidoidea</taxon>
        <taxon>Agaonidae</taxon>
        <taxon>Agaoninae</taxon>
        <taxon>Ceratosolen</taxon>
    </lineage>
</organism>
<dbReference type="GeneID" id="105359085"/>
<evidence type="ECO:0000256" key="1">
    <source>
        <dbReference type="ARBA" id="ARBA00022670"/>
    </source>
</evidence>
<dbReference type="Proteomes" id="UP000695007">
    <property type="component" value="Unplaced"/>
</dbReference>